<dbReference type="EMBL" id="MLQL01000007">
    <property type="protein sequence ID" value="OQE26070.1"/>
    <property type="molecule type" value="Genomic_DNA"/>
</dbReference>
<proteinExistence type="predicted"/>
<evidence type="ECO:0000313" key="1">
    <source>
        <dbReference type="EMBL" id="OQE26070.1"/>
    </source>
</evidence>
<dbReference type="Proteomes" id="UP000191342">
    <property type="component" value="Unassembled WGS sequence"/>
</dbReference>
<sequence length="123" mass="13744">MSKDDKTPVPILYVKFELDATTRQLRTNDKGISIATWAHCVDIAGVQGSVSYDKKFYISSSNGRTPKTGDPFTWEQGETTKEHKGWFMAGNEDLGFNSVRKEYYAVTDYDGGRYILACQGTIG</sequence>
<gene>
    <name evidence="1" type="ORF">PENFLA_c007G02436</name>
</gene>
<reference evidence="2" key="1">
    <citation type="journal article" date="2017" name="Nat. Microbiol.">
        <title>Global analysis of biosynthetic gene clusters reveals vast potential of secondary metabolite production in Penicillium species.</title>
        <authorList>
            <person name="Nielsen J.C."/>
            <person name="Grijseels S."/>
            <person name="Prigent S."/>
            <person name="Ji B."/>
            <person name="Dainat J."/>
            <person name="Nielsen K.F."/>
            <person name="Frisvad J.C."/>
            <person name="Workman M."/>
            <person name="Nielsen J."/>
        </authorList>
    </citation>
    <scope>NUCLEOTIDE SEQUENCE [LARGE SCALE GENOMIC DNA]</scope>
    <source>
        <strain evidence="2">IBT 14082</strain>
    </source>
</reference>
<name>A0A1V6TJF1_9EURO</name>
<dbReference type="STRING" id="254877.A0A1V6TJF1"/>
<keyword evidence="2" id="KW-1185">Reference proteome</keyword>
<evidence type="ECO:0000313" key="2">
    <source>
        <dbReference type="Proteomes" id="UP000191342"/>
    </source>
</evidence>
<organism evidence="1 2">
    <name type="scientific">Penicillium flavigenum</name>
    <dbReference type="NCBI Taxonomy" id="254877"/>
    <lineage>
        <taxon>Eukaryota</taxon>
        <taxon>Fungi</taxon>
        <taxon>Dikarya</taxon>
        <taxon>Ascomycota</taxon>
        <taxon>Pezizomycotina</taxon>
        <taxon>Eurotiomycetes</taxon>
        <taxon>Eurotiomycetidae</taxon>
        <taxon>Eurotiales</taxon>
        <taxon>Aspergillaceae</taxon>
        <taxon>Penicillium</taxon>
    </lineage>
</organism>
<dbReference type="AlphaFoldDB" id="A0A1V6TJF1"/>
<accession>A0A1V6TJF1</accession>
<comment type="caution">
    <text evidence="1">The sequence shown here is derived from an EMBL/GenBank/DDBJ whole genome shotgun (WGS) entry which is preliminary data.</text>
</comment>
<protein>
    <submittedName>
        <fullName evidence="1">Uncharacterized protein</fullName>
    </submittedName>
</protein>
<dbReference type="OrthoDB" id="9983241at2759"/>